<evidence type="ECO:0000313" key="3">
    <source>
        <dbReference type="EMBL" id="RKH59340.1"/>
    </source>
</evidence>
<dbReference type="Proteomes" id="UP000272888">
    <property type="component" value="Unassembled WGS sequence"/>
</dbReference>
<dbReference type="Gene3D" id="3.30.530.20">
    <property type="match status" value="1"/>
</dbReference>
<evidence type="ECO:0000313" key="4">
    <source>
        <dbReference type="Proteomes" id="UP000272888"/>
    </source>
</evidence>
<dbReference type="RefSeq" id="WP_120644088.1">
    <property type="nucleotide sequence ID" value="NZ_RAWB01000136.1"/>
</dbReference>
<gene>
    <name evidence="3" type="ORF">D7V93_15120</name>
</gene>
<comment type="similarity">
    <text evidence="1">Belongs to the AHA1 family.</text>
</comment>
<dbReference type="SUPFAM" id="SSF55961">
    <property type="entry name" value="Bet v1-like"/>
    <property type="match status" value="1"/>
</dbReference>
<reference evidence="4" key="1">
    <citation type="submission" date="2018-09" db="EMBL/GenBank/DDBJ databases">
        <authorList>
            <person name="Livingstone P.G."/>
            <person name="Whitworth D.E."/>
        </authorList>
    </citation>
    <scope>NUCLEOTIDE SEQUENCE [LARGE SCALE GENOMIC DNA]</scope>
    <source>
        <strain evidence="4">CA051B</strain>
    </source>
</reference>
<accession>A0A3A8PWD1</accession>
<feature type="domain" description="Activator of Hsp90 ATPase homologue 1/2-like C-terminal" evidence="2">
    <location>
        <begin position="16"/>
        <end position="145"/>
    </location>
</feature>
<dbReference type="AlphaFoldDB" id="A0A3A8PWD1"/>
<dbReference type="EMBL" id="RAWB01000136">
    <property type="protein sequence ID" value="RKH59340.1"/>
    <property type="molecule type" value="Genomic_DNA"/>
</dbReference>
<dbReference type="InterPro" id="IPR013538">
    <property type="entry name" value="ASHA1/2-like_C"/>
</dbReference>
<dbReference type="Pfam" id="PF08327">
    <property type="entry name" value="AHSA1"/>
    <property type="match status" value="1"/>
</dbReference>
<dbReference type="InterPro" id="IPR023393">
    <property type="entry name" value="START-like_dom_sf"/>
</dbReference>
<name>A0A3A8PWD1_9BACT</name>
<sequence length="154" mass="17490">MTSPAPIQVRVTHRFKASAERVFDAWLDPEKARQWLFTTRATPLVRAEIDARVGGIFRLSDLRDGEEVEHTGKYLELDRPRRLVFTFGVPKYSPDYDRVTVDIVALDSGCEVTLTHEMSPNAEQYRDGAQKEWARLLGNFDALLGGDSRFVPHG</sequence>
<protein>
    <submittedName>
        <fullName evidence="3">SRPBCC domain-containing protein</fullName>
    </submittedName>
</protein>
<dbReference type="CDD" id="cd07814">
    <property type="entry name" value="SRPBCC_CalC_Aha1-like"/>
    <property type="match status" value="1"/>
</dbReference>
<evidence type="ECO:0000259" key="2">
    <source>
        <dbReference type="Pfam" id="PF08327"/>
    </source>
</evidence>
<keyword evidence="4" id="KW-1185">Reference proteome</keyword>
<comment type="caution">
    <text evidence="3">The sequence shown here is derived from an EMBL/GenBank/DDBJ whole genome shotgun (WGS) entry which is preliminary data.</text>
</comment>
<organism evidence="3 4">
    <name type="scientific">Corallococcus llansteffanensis</name>
    <dbReference type="NCBI Taxonomy" id="2316731"/>
    <lineage>
        <taxon>Bacteria</taxon>
        <taxon>Pseudomonadati</taxon>
        <taxon>Myxococcota</taxon>
        <taxon>Myxococcia</taxon>
        <taxon>Myxococcales</taxon>
        <taxon>Cystobacterineae</taxon>
        <taxon>Myxococcaceae</taxon>
        <taxon>Corallococcus</taxon>
    </lineage>
</organism>
<evidence type="ECO:0000256" key="1">
    <source>
        <dbReference type="ARBA" id="ARBA00006817"/>
    </source>
</evidence>
<proteinExistence type="inferred from homology"/>